<evidence type="ECO:0000313" key="1">
    <source>
        <dbReference type="EMBL" id="PVH25056.1"/>
    </source>
</evidence>
<keyword evidence="2" id="KW-1185">Reference proteome</keyword>
<dbReference type="OrthoDB" id="979487at2"/>
<reference evidence="1 2" key="1">
    <citation type="submission" date="2018-04" db="EMBL/GenBank/DDBJ databases">
        <title>Sphingobacterium cortibacter sp. nov.</title>
        <authorList>
            <person name="Li Y."/>
        </authorList>
    </citation>
    <scope>NUCLEOTIDE SEQUENCE [LARGE SCALE GENOMIC DNA]</scope>
    <source>
        <strain evidence="1 2">2c-3</strain>
    </source>
</reference>
<evidence type="ECO:0000313" key="2">
    <source>
        <dbReference type="Proteomes" id="UP000245627"/>
    </source>
</evidence>
<organism evidence="1 2">
    <name type="scientific">Sphingobacterium corticibacter</name>
    <dbReference type="NCBI Taxonomy" id="2171749"/>
    <lineage>
        <taxon>Bacteria</taxon>
        <taxon>Pseudomonadati</taxon>
        <taxon>Bacteroidota</taxon>
        <taxon>Sphingobacteriia</taxon>
        <taxon>Sphingobacteriales</taxon>
        <taxon>Sphingobacteriaceae</taxon>
        <taxon>Sphingobacterium</taxon>
    </lineage>
</organism>
<dbReference type="EMBL" id="QDKG01000003">
    <property type="protein sequence ID" value="PVH25056.1"/>
    <property type="molecule type" value="Genomic_DNA"/>
</dbReference>
<comment type="caution">
    <text evidence="1">The sequence shown here is derived from an EMBL/GenBank/DDBJ whole genome shotgun (WGS) entry which is preliminary data.</text>
</comment>
<proteinExistence type="predicted"/>
<dbReference type="Proteomes" id="UP000245627">
    <property type="component" value="Unassembled WGS sequence"/>
</dbReference>
<gene>
    <name evidence="1" type="ORF">DC487_08975</name>
</gene>
<accession>A0A2T8HHY6</accession>
<dbReference type="RefSeq" id="WP_116775646.1">
    <property type="nucleotide sequence ID" value="NZ_QDKG01000003.1"/>
</dbReference>
<dbReference type="AlphaFoldDB" id="A0A2T8HHY6"/>
<protein>
    <submittedName>
        <fullName evidence="1">Uncharacterized protein</fullName>
    </submittedName>
</protein>
<sequence>MNASEAYQIQKTRFMLWLEKHELADSSPLCDKGVDLEKLLSLCVVEQTKNNLALHAIWFLEKYVLAHKADLPTIFDFLVLNRLRITIEGAQRILGNIYLQALKSSSYTTTEDQDEELINCGFDWLTTADKSIAVVANSIELLYTMSLRYEWIKESLESEIGLLLERGTTPAIRSRGQKVLKQLHRKQKPRS</sequence>
<name>A0A2T8HHY6_9SPHI</name>